<evidence type="ECO:0000313" key="11">
    <source>
        <dbReference type="Proteomes" id="UP000004946"/>
    </source>
</evidence>
<proteinExistence type="inferred from homology"/>
<name>E6K0Y4_PARDN</name>
<feature type="transmembrane region" description="Helical" evidence="9">
    <location>
        <begin position="176"/>
        <end position="200"/>
    </location>
</feature>
<evidence type="ECO:0000256" key="7">
    <source>
        <dbReference type="ARBA" id="ARBA00023136"/>
    </source>
</evidence>
<evidence type="ECO:0000256" key="9">
    <source>
        <dbReference type="SAM" id="Phobius"/>
    </source>
</evidence>
<dbReference type="PANTHER" id="PTHR21716:SF53">
    <property type="entry name" value="PERMEASE PERM-RELATED"/>
    <property type="match status" value="1"/>
</dbReference>
<evidence type="ECO:0000256" key="2">
    <source>
        <dbReference type="ARBA" id="ARBA00009773"/>
    </source>
</evidence>
<dbReference type="RefSeq" id="WP_006288884.1">
    <property type="nucleotide sequence ID" value="NZ_AP012333.1"/>
</dbReference>
<feature type="transmembrane region" description="Helical" evidence="9">
    <location>
        <begin position="267"/>
        <end position="292"/>
    </location>
</feature>
<feature type="region of interest" description="Disordered" evidence="8">
    <location>
        <begin position="408"/>
        <end position="427"/>
    </location>
</feature>
<evidence type="ECO:0000256" key="8">
    <source>
        <dbReference type="SAM" id="MobiDB-lite"/>
    </source>
</evidence>
<feature type="region of interest" description="Disordered" evidence="8">
    <location>
        <begin position="435"/>
        <end position="546"/>
    </location>
</feature>
<protein>
    <recommendedName>
        <fullName evidence="12">ATP synthase F0, A subunit</fullName>
    </recommendedName>
</protein>
<feature type="transmembrane region" description="Helical" evidence="9">
    <location>
        <begin position="98"/>
        <end position="122"/>
    </location>
</feature>
<feature type="transmembrane region" description="Helical" evidence="9">
    <location>
        <begin position="43"/>
        <end position="61"/>
    </location>
</feature>
<feature type="transmembrane region" description="Helical" evidence="9">
    <location>
        <begin position="67"/>
        <end position="86"/>
    </location>
</feature>
<dbReference type="Proteomes" id="UP000004946">
    <property type="component" value="Chromosome"/>
</dbReference>
<evidence type="ECO:0000256" key="6">
    <source>
        <dbReference type="ARBA" id="ARBA00022989"/>
    </source>
</evidence>
<feature type="compositionally biased region" description="Polar residues" evidence="8">
    <location>
        <begin position="465"/>
        <end position="476"/>
    </location>
</feature>
<dbReference type="eggNOG" id="COG0628">
    <property type="taxonomic scope" value="Bacteria"/>
</dbReference>
<dbReference type="PANTHER" id="PTHR21716">
    <property type="entry name" value="TRANSMEMBRANE PROTEIN"/>
    <property type="match status" value="1"/>
</dbReference>
<keyword evidence="3" id="KW-0813">Transport</keyword>
<feature type="transmembrane region" description="Helical" evidence="9">
    <location>
        <begin position="299"/>
        <end position="316"/>
    </location>
</feature>
<evidence type="ECO:0000256" key="3">
    <source>
        <dbReference type="ARBA" id="ARBA00022448"/>
    </source>
</evidence>
<dbReference type="HOGENOM" id="CLU_031275_6_2_11"/>
<comment type="similarity">
    <text evidence="2">Belongs to the autoinducer-2 exporter (AI-2E) (TC 2.A.86) family.</text>
</comment>
<comment type="caution">
    <text evidence="10">The sequence shown here is derived from an EMBL/GenBank/DDBJ whole genome shotgun (WGS) entry which is preliminary data.</text>
</comment>
<accession>E6K0Y4</accession>
<dbReference type="InterPro" id="IPR002549">
    <property type="entry name" value="AI-2E-like"/>
</dbReference>
<evidence type="ECO:0000256" key="5">
    <source>
        <dbReference type="ARBA" id="ARBA00022692"/>
    </source>
</evidence>
<keyword evidence="4" id="KW-1003">Cell membrane</keyword>
<dbReference type="Pfam" id="PF01594">
    <property type="entry name" value="AI-2E_transport"/>
    <property type="match status" value="1"/>
</dbReference>
<dbReference type="EMBL" id="AEON01000001">
    <property type="protein sequence ID" value="EFT83465.1"/>
    <property type="molecule type" value="Genomic_DNA"/>
</dbReference>
<sequence length="546" mass="60313">MDADKDEDTVNISETSAIRRIDLATIFPAKGDSRRPPEWLGRGLFYTVIAIFLGIFVWNSWPKISGVVFYVIVALFISLALEPLIIRLVKHGWKRGAAAGVTIIGFVVVVIAFFSVFGIMLVQQATKLIATIPNTYNDIRNSISSWTGYELPKMNDLSTSALRELSRHGQGYLGQLYSTVSSVVSGLMAILTILLVAYYISAAGPKLRRSVCKWIPRRSQRKFIVIWTTVQGQISNYLYSRFILAILNGTFLALFMILLKIPYWLPLAIWCGLVSQFIPTIGTYLGGVIPIISAWGTNGWQYAVYLLIYITVYQQIENMLFQPRVSKDTMDLNPAVAFLSVFFFGGLFGALGAFLALPITASIQALLQAYMRSYDLIDSDLMDDPKPVKKSGLVTGAEALEKNVINPLSEKLPRTSRGSSSHVMAQRVMDLRRKVEVKDEEASSKESFEEGSYPVYKTMAEEDQSQTVAIPQNRPQRTGKKIVGVEEEPSATESSEGKSLGEEPSKAEPSRGKPSEEEASAPADSKARKNKASGSAGRGPRGKWTS</sequence>
<feature type="compositionally biased region" description="Basic and acidic residues" evidence="8">
    <location>
        <begin position="435"/>
        <end position="448"/>
    </location>
</feature>
<feature type="transmembrane region" description="Helical" evidence="9">
    <location>
        <begin position="336"/>
        <end position="363"/>
    </location>
</feature>
<feature type="transmembrane region" description="Helical" evidence="9">
    <location>
        <begin position="242"/>
        <end position="261"/>
    </location>
</feature>
<dbReference type="AlphaFoldDB" id="E6K0Y4"/>
<reference evidence="10 11" key="1">
    <citation type="submission" date="2010-12" db="EMBL/GenBank/DDBJ databases">
        <authorList>
            <person name="Muzny D."/>
            <person name="Qin X."/>
            <person name="Buhay C."/>
            <person name="Dugan-Rocha S."/>
            <person name="Ding Y."/>
            <person name="Chen G."/>
            <person name="Hawes A."/>
            <person name="Holder M."/>
            <person name="Jhangiani S."/>
            <person name="Johnson A."/>
            <person name="Khan Z."/>
            <person name="Li Z."/>
            <person name="Liu W."/>
            <person name="Liu X."/>
            <person name="Perez L."/>
            <person name="Shen H."/>
            <person name="Wang Q."/>
            <person name="Watt J."/>
            <person name="Xi L."/>
            <person name="Xin Y."/>
            <person name="Zhou J."/>
            <person name="Deng J."/>
            <person name="Jiang H."/>
            <person name="Liu Y."/>
            <person name="Qu J."/>
            <person name="Song X.-Z."/>
            <person name="Zhang L."/>
            <person name="Villasana D."/>
            <person name="Johnson A."/>
            <person name="Liu J."/>
            <person name="Liyanage D."/>
            <person name="Lorensuhewa L."/>
            <person name="Robinson T."/>
            <person name="Song A."/>
            <person name="Song B.-B."/>
            <person name="Dinh H."/>
            <person name="Thornton R."/>
            <person name="Coyle M."/>
            <person name="Francisco L."/>
            <person name="Jackson L."/>
            <person name="Javaid M."/>
            <person name="Korchina V."/>
            <person name="Kovar C."/>
            <person name="Mata R."/>
            <person name="Mathew T."/>
            <person name="Ngo R."/>
            <person name="Nguyen L."/>
            <person name="Nguyen N."/>
            <person name="Okwuonu G."/>
            <person name="Ongeri F."/>
            <person name="Pham C."/>
            <person name="Simmons D."/>
            <person name="Wilczek-Boney K."/>
            <person name="Hale W."/>
            <person name="Jakkamsetti A."/>
            <person name="Pham P."/>
            <person name="Ruth R."/>
            <person name="San Lucas F."/>
            <person name="Warren J."/>
            <person name="Zhang J."/>
            <person name="Zhao Z."/>
            <person name="Zhou C."/>
            <person name="Zhu D."/>
            <person name="Lee S."/>
            <person name="Bess C."/>
            <person name="Blankenburg K."/>
            <person name="Forbes L."/>
            <person name="Fu Q."/>
            <person name="Gubbala S."/>
            <person name="Hirani K."/>
            <person name="Jayaseelan J.C."/>
            <person name="Lara F."/>
            <person name="Munidasa M."/>
            <person name="Palculict T."/>
            <person name="Patil S."/>
            <person name="Pu L.-L."/>
            <person name="Saada N."/>
            <person name="Tang L."/>
            <person name="Weissenberger G."/>
            <person name="Zhu Y."/>
            <person name="Hemphill L."/>
            <person name="Shang Y."/>
            <person name="Youmans B."/>
            <person name="Ayvaz T."/>
            <person name="Ross M."/>
            <person name="Santibanez J."/>
            <person name="Aqrawi P."/>
            <person name="Gross S."/>
            <person name="Joshi V."/>
            <person name="Fowler G."/>
            <person name="Nazareth L."/>
            <person name="Reid J."/>
            <person name="Worley K."/>
            <person name="Petrosino J."/>
            <person name="Highlander S."/>
            <person name="Gibbs R."/>
        </authorList>
    </citation>
    <scope>NUCLEOTIDE SEQUENCE [LARGE SCALE GENOMIC DNA]</scope>
    <source>
        <strain evidence="10 11">DSM 10105</strain>
    </source>
</reference>
<keyword evidence="7 9" id="KW-0472">Membrane</keyword>
<organism evidence="10 11">
    <name type="scientific">Parascardovia denticolens DSM 10105 = JCM 12538</name>
    <dbReference type="NCBI Taxonomy" id="864564"/>
    <lineage>
        <taxon>Bacteria</taxon>
        <taxon>Bacillati</taxon>
        <taxon>Actinomycetota</taxon>
        <taxon>Actinomycetes</taxon>
        <taxon>Bifidobacteriales</taxon>
        <taxon>Bifidobacteriaceae</taxon>
        <taxon>Parascardovia</taxon>
    </lineage>
</organism>
<keyword evidence="11" id="KW-1185">Reference proteome</keyword>
<evidence type="ECO:0008006" key="12">
    <source>
        <dbReference type="Google" id="ProtNLM"/>
    </source>
</evidence>
<gene>
    <name evidence="10" type="ORF">HMPREF0620_0470</name>
</gene>
<evidence type="ECO:0000313" key="10">
    <source>
        <dbReference type="EMBL" id="EFT83465.1"/>
    </source>
</evidence>
<keyword evidence="6 9" id="KW-1133">Transmembrane helix</keyword>
<evidence type="ECO:0000256" key="4">
    <source>
        <dbReference type="ARBA" id="ARBA00022475"/>
    </source>
</evidence>
<feature type="compositionally biased region" description="Basic and acidic residues" evidence="8">
    <location>
        <begin position="495"/>
        <end position="516"/>
    </location>
</feature>
<dbReference type="GO" id="GO:0055085">
    <property type="term" value="P:transmembrane transport"/>
    <property type="evidence" value="ECO:0007669"/>
    <property type="project" value="TreeGrafter"/>
</dbReference>
<evidence type="ECO:0000256" key="1">
    <source>
        <dbReference type="ARBA" id="ARBA00004651"/>
    </source>
</evidence>
<dbReference type="GO" id="GO:0005886">
    <property type="term" value="C:plasma membrane"/>
    <property type="evidence" value="ECO:0007669"/>
    <property type="project" value="UniProtKB-SubCell"/>
</dbReference>
<keyword evidence="5 9" id="KW-0812">Transmembrane</keyword>
<comment type="subcellular location">
    <subcellularLocation>
        <location evidence="1">Cell membrane</location>
        <topology evidence="1">Multi-pass membrane protein</topology>
    </subcellularLocation>
</comment>